<dbReference type="EMBL" id="JARKIE010000011">
    <property type="protein sequence ID" value="KAJ7704003.1"/>
    <property type="molecule type" value="Genomic_DNA"/>
</dbReference>
<feature type="region of interest" description="Disordered" evidence="1">
    <location>
        <begin position="233"/>
        <end position="253"/>
    </location>
</feature>
<accession>A0AAD7M6T4</accession>
<name>A0AAD7M6T4_MYCRO</name>
<evidence type="ECO:0000313" key="3">
    <source>
        <dbReference type="Proteomes" id="UP001221757"/>
    </source>
</evidence>
<protein>
    <submittedName>
        <fullName evidence="2">Uncharacterized protein</fullName>
    </submittedName>
</protein>
<evidence type="ECO:0000256" key="1">
    <source>
        <dbReference type="SAM" id="MobiDB-lite"/>
    </source>
</evidence>
<dbReference type="AlphaFoldDB" id="A0AAD7M6T4"/>
<organism evidence="2 3">
    <name type="scientific">Mycena rosella</name>
    <name type="common">Pink bonnet</name>
    <name type="synonym">Agaricus rosellus</name>
    <dbReference type="NCBI Taxonomy" id="1033263"/>
    <lineage>
        <taxon>Eukaryota</taxon>
        <taxon>Fungi</taxon>
        <taxon>Dikarya</taxon>
        <taxon>Basidiomycota</taxon>
        <taxon>Agaricomycotina</taxon>
        <taxon>Agaricomycetes</taxon>
        <taxon>Agaricomycetidae</taxon>
        <taxon>Agaricales</taxon>
        <taxon>Marasmiineae</taxon>
        <taxon>Mycenaceae</taxon>
        <taxon>Mycena</taxon>
    </lineage>
</organism>
<sequence length="253" mass="27649">MNLKRRALLSDADPALDAIEVALYAKYHENNKENRRKIAAECQVDVASIWVALQVCCAPMDSNPRLATHGHSPLRGLGTQMHYFNAPRARAFASTTSDAPPSCLCGSRSSALYRGRVRKGAPRDTLLLRKTLVRWMCYGPMGSVRTGNMPTAAANAHHARAQWENAAERSIRTAGANPRLVLRTLLLANRRCRPVHMRLVYACSTRTDVAGAALPPADAAAVGTLAYRRSSHAHLSQPAQLQSTCRRPPRPAP</sequence>
<gene>
    <name evidence="2" type="ORF">B0H17DRAFT_1127026</name>
</gene>
<evidence type="ECO:0000313" key="2">
    <source>
        <dbReference type="EMBL" id="KAJ7704003.1"/>
    </source>
</evidence>
<proteinExistence type="predicted"/>
<comment type="caution">
    <text evidence="2">The sequence shown here is derived from an EMBL/GenBank/DDBJ whole genome shotgun (WGS) entry which is preliminary data.</text>
</comment>
<feature type="compositionally biased region" description="Polar residues" evidence="1">
    <location>
        <begin position="233"/>
        <end position="245"/>
    </location>
</feature>
<dbReference type="Proteomes" id="UP001221757">
    <property type="component" value="Unassembled WGS sequence"/>
</dbReference>
<reference evidence="2" key="1">
    <citation type="submission" date="2023-03" db="EMBL/GenBank/DDBJ databases">
        <title>Massive genome expansion in bonnet fungi (Mycena s.s.) driven by repeated elements and novel gene families across ecological guilds.</title>
        <authorList>
            <consortium name="Lawrence Berkeley National Laboratory"/>
            <person name="Harder C.B."/>
            <person name="Miyauchi S."/>
            <person name="Viragh M."/>
            <person name="Kuo A."/>
            <person name="Thoen E."/>
            <person name="Andreopoulos B."/>
            <person name="Lu D."/>
            <person name="Skrede I."/>
            <person name="Drula E."/>
            <person name="Henrissat B."/>
            <person name="Morin E."/>
            <person name="Kohler A."/>
            <person name="Barry K."/>
            <person name="LaButti K."/>
            <person name="Morin E."/>
            <person name="Salamov A."/>
            <person name="Lipzen A."/>
            <person name="Mereny Z."/>
            <person name="Hegedus B."/>
            <person name="Baldrian P."/>
            <person name="Stursova M."/>
            <person name="Weitz H."/>
            <person name="Taylor A."/>
            <person name="Grigoriev I.V."/>
            <person name="Nagy L.G."/>
            <person name="Martin F."/>
            <person name="Kauserud H."/>
        </authorList>
    </citation>
    <scope>NUCLEOTIDE SEQUENCE</scope>
    <source>
        <strain evidence="2">CBHHK067</strain>
    </source>
</reference>
<keyword evidence="3" id="KW-1185">Reference proteome</keyword>